<dbReference type="PROSITE" id="PS50850">
    <property type="entry name" value="MFS"/>
    <property type="match status" value="1"/>
</dbReference>
<feature type="transmembrane region" description="Helical" evidence="7">
    <location>
        <begin position="277"/>
        <end position="298"/>
    </location>
</feature>
<feature type="transmembrane region" description="Helical" evidence="7">
    <location>
        <begin position="31"/>
        <end position="48"/>
    </location>
</feature>
<organism evidence="9 10">
    <name type="scientific">Flavimobilis rhizosphaerae</name>
    <dbReference type="NCBI Taxonomy" id="2775421"/>
    <lineage>
        <taxon>Bacteria</taxon>
        <taxon>Bacillati</taxon>
        <taxon>Actinomycetota</taxon>
        <taxon>Actinomycetes</taxon>
        <taxon>Micrococcales</taxon>
        <taxon>Jonesiaceae</taxon>
        <taxon>Flavimobilis</taxon>
    </lineage>
</organism>
<comment type="caution">
    <text evidence="9">The sequence shown here is derived from an EMBL/GenBank/DDBJ whole genome shotgun (WGS) entry which is preliminary data.</text>
</comment>
<keyword evidence="4 7" id="KW-0812">Transmembrane</keyword>
<evidence type="ECO:0000256" key="7">
    <source>
        <dbReference type="SAM" id="Phobius"/>
    </source>
</evidence>
<feature type="transmembrane region" description="Helical" evidence="7">
    <location>
        <begin position="240"/>
        <end position="257"/>
    </location>
</feature>
<evidence type="ECO:0000256" key="3">
    <source>
        <dbReference type="ARBA" id="ARBA00022448"/>
    </source>
</evidence>
<feature type="transmembrane region" description="Helical" evidence="7">
    <location>
        <begin position="310"/>
        <end position="328"/>
    </location>
</feature>
<feature type="transmembrane region" description="Helical" evidence="7">
    <location>
        <begin position="369"/>
        <end position="390"/>
    </location>
</feature>
<accession>A0ABR9DRV3</accession>
<dbReference type="Proteomes" id="UP000642107">
    <property type="component" value="Unassembled WGS sequence"/>
</dbReference>
<dbReference type="SUPFAM" id="SSF103473">
    <property type="entry name" value="MFS general substrate transporter"/>
    <property type="match status" value="1"/>
</dbReference>
<evidence type="ECO:0000313" key="10">
    <source>
        <dbReference type="Proteomes" id="UP000642107"/>
    </source>
</evidence>
<reference evidence="9 10" key="1">
    <citation type="submission" date="2020-09" db="EMBL/GenBank/DDBJ databases">
        <title>Flavimobilis rhizosphaerae sp. nov., isolated from rhizosphere soil of Spartina alterniflora.</title>
        <authorList>
            <person name="Hanqin C."/>
        </authorList>
    </citation>
    <scope>NUCLEOTIDE SEQUENCE [LARGE SCALE GENOMIC DNA]</scope>
    <source>
        <strain evidence="9 10">GY 10621</strain>
    </source>
</reference>
<dbReference type="Pfam" id="PF07690">
    <property type="entry name" value="MFS_1"/>
    <property type="match status" value="1"/>
</dbReference>
<feature type="transmembrane region" description="Helical" evidence="7">
    <location>
        <begin position="334"/>
        <end position="357"/>
    </location>
</feature>
<proteinExistence type="inferred from homology"/>
<feature type="transmembrane region" description="Helical" evidence="7">
    <location>
        <begin position="68"/>
        <end position="86"/>
    </location>
</feature>
<keyword evidence="3" id="KW-0813">Transport</keyword>
<name>A0ABR9DRV3_9MICO</name>
<feature type="domain" description="Major facilitator superfamily (MFS) profile" evidence="8">
    <location>
        <begin position="32"/>
        <end position="421"/>
    </location>
</feature>
<keyword evidence="6 7" id="KW-0472">Membrane</keyword>
<dbReference type="Gene3D" id="1.20.1250.20">
    <property type="entry name" value="MFS general substrate transporter like domains"/>
    <property type="match status" value="2"/>
</dbReference>
<feature type="transmembrane region" description="Helical" evidence="7">
    <location>
        <begin position="98"/>
        <end position="120"/>
    </location>
</feature>
<evidence type="ECO:0000259" key="8">
    <source>
        <dbReference type="PROSITE" id="PS50850"/>
    </source>
</evidence>
<dbReference type="InterPro" id="IPR051788">
    <property type="entry name" value="MFS_Transporter"/>
</dbReference>
<dbReference type="InterPro" id="IPR011701">
    <property type="entry name" value="MFS"/>
</dbReference>
<feature type="transmembrane region" description="Helical" evidence="7">
    <location>
        <begin position="156"/>
        <end position="178"/>
    </location>
</feature>
<dbReference type="PANTHER" id="PTHR23514">
    <property type="entry name" value="BYPASS OF STOP CODON PROTEIN 6"/>
    <property type="match status" value="1"/>
</dbReference>
<keyword evidence="5 7" id="KW-1133">Transmembrane helix</keyword>
<evidence type="ECO:0000256" key="5">
    <source>
        <dbReference type="ARBA" id="ARBA00022989"/>
    </source>
</evidence>
<evidence type="ECO:0000313" key="9">
    <source>
        <dbReference type="EMBL" id="MBD9699818.1"/>
    </source>
</evidence>
<feature type="transmembrane region" description="Helical" evidence="7">
    <location>
        <begin position="184"/>
        <end position="202"/>
    </location>
</feature>
<sequence>MPRRVPAWERSEPCDDPPVTTPFTPTLRRDGFTLTHYFVLVVWGWFLYSFSPSVPLLAEDLGVSKAVGGLHGTAMAAGAITAALVLPHLIRFLGRQRLLVASLVTVAIGVTCFVLAPSIALTLPSIAVVALGGNIALSIAQLNLSQRHGLAAPAAISEANGAGSGIGLLGPLAVGLAVGIGWGWRAAVVVAVVLALTVAFAVSRLPRDVPGPGTQARDVADPVPEGPLVTSSVSVASRRLAPGTSGLLVALVAAMTLENATTYWSTSLVLERTGADASIATATTAGLLGGMTVVRFLGTTLTRRFGADRVLAASFVLAIAGWAVLWTAHTPGVAVAGLVVAGLGYGAQYPLTIALLLGIAREGADRAQAVATFVAGATVGIAPFLLGAAADAVGTHTAFVAIPVMAVLGAVGVLLGVRNARAHGLL</sequence>
<feature type="transmembrane region" description="Helical" evidence="7">
    <location>
        <begin position="396"/>
        <end position="417"/>
    </location>
</feature>
<comment type="subcellular location">
    <subcellularLocation>
        <location evidence="1">Cell membrane</location>
        <topology evidence="1">Multi-pass membrane protein</topology>
    </subcellularLocation>
</comment>
<keyword evidence="10" id="KW-1185">Reference proteome</keyword>
<evidence type="ECO:0000256" key="4">
    <source>
        <dbReference type="ARBA" id="ARBA00022692"/>
    </source>
</evidence>
<dbReference type="InterPro" id="IPR020846">
    <property type="entry name" value="MFS_dom"/>
</dbReference>
<dbReference type="EMBL" id="JACZDF010000005">
    <property type="protein sequence ID" value="MBD9699818.1"/>
    <property type="molecule type" value="Genomic_DNA"/>
</dbReference>
<evidence type="ECO:0000256" key="6">
    <source>
        <dbReference type="ARBA" id="ARBA00023136"/>
    </source>
</evidence>
<protein>
    <submittedName>
        <fullName evidence="9">MFS transporter</fullName>
    </submittedName>
</protein>
<gene>
    <name evidence="9" type="ORF">IGS67_09980</name>
</gene>
<feature type="transmembrane region" description="Helical" evidence="7">
    <location>
        <begin position="126"/>
        <end position="144"/>
    </location>
</feature>
<evidence type="ECO:0000256" key="2">
    <source>
        <dbReference type="ARBA" id="ARBA00008335"/>
    </source>
</evidence>
<dbReference type="PANTHER" id="PTHR23514:SF3">
    <property type="entry name" value="BYPASS OF STOP CODON PROTEIN 6"/>
    <property type="match status" value="1"/>
</dbReference>
<comment type="similarity">
    <text evidence="2">Belongs to the major facilitator superfamily.</text>
</comment>
<evidence type="ECO:0000256" key="1">
    <source>
        <dbReference type="ARBA" id="ARBA00004651"/>
    </source>
</evidence>
<dbReference type="InterPro" id="IPR036259">
    <property type="entry name" value="MFS_trans_sf"/>
</dbReference>